<dbReference type="GO" id="GO:0005886">
    <property type="term" value="C:plasma membrane"/>
    <property type="evidence" value="ECO:0007669"/>
    <property type="project" value="UniProtKB-SubCell"/>
</dbReference>
<dbReference type="InterPro" id="IPR005899">
    <property type="entry name" value="Na_pump_deCOase"/>
</dbReference>
<evidence type="ECO:0000256" key="4">
    <source>
        <dbReference type="ARBA" id="ARBA00022989"/>
    </source>
</evidence>
<evidence type="ECO:0000256" key="8">
    <source>
        <dbReference type="SAM" id="SignalP"/>
    </source>
</evidence>
<keyword evidence="3 7" id="KW-0812">Transmembrane</keyword>
<evidence type="ECO:0000256" key="7">
    <source>
        <dbReference type="SAM" id="Phobius"/>
    </source>
</evidence>
<feature type="transmembrane region" description="Helical" evidence="7">
    <location>
        <begin position="174"/>
        <end position="197"/>
    </location>
</feature>
<keyword evidence="4 7" id="KW-1133">Transmembrane helix</keyword>
<dbReference type="NCBIfam" id="TIGR01195">
    <property type="entry name" value="oadG_fam"/>
    <property type="match status" value="1"/>
</dbReference>
<evidence type="ECO:0000256" key="3">
    <source>
        <dbReference type="ARBA" id="ARBA00022692"/>
    </source>
</evidence>
<proteinExistence type="predicted"/>
<dbReference type="EMBL" id="DWUW01000064">
    <property type="protein sequence ID" value="HJD30755.1"/>
    <property type="molecule type" value="Genomic_DNA"/>
</dbReference>
<reference evidence="9" key="2">
    <citation type="submission" date="2021-04" db="EMBL/GenBank/DDBJ databases">
        <authorList>
            <person name="Gilroy R."/>
        </authorList>
    </citation>
    <scope>NUCLEOTIDE SEQUENCE</scope>
    <source>
        <strain evidence="9">ChiHjej8B7-25341</strain>
    </source>
</reference>
<feature type="chain" id="PRO_5039731488" evidence="8">
    <location>
        <begin position="29"/>
        <end position="287"/>
    </location>
</feature>
<evidence type="ECO:0000256" key="6">
    <source>
        <dbReference type="SAM" id="MobiDB-lite"/>
    </source>
</evidence>
<feature type="region of interest" description="Disordered" evidence="6">
    <location>
        <begin position="206"/>
        <end position="226"/>
    </location>
</feature>
<protein>
    <submittedName>
        <fullName evidence="9">OadG family protein</fullName>
    </submittedName>
</protein>
<sequence length="287" mass="31033">MKRSLKKLPALLALLGVLVLAGCSAKVAVPNEADYQMRSDQYVQMLVSMDAATLETEIDSLESHYEDFEQQVALYPYIGGTGQKFDFTAEAYLSMLSSYAANLDEFGAYVGVKEYEGATEDSDGYLTYATVYEFEKHDMRMSLQYDQDNVVITATLDPIYSTGEIAQKAALNTLIGMGSVFVVLIILCFLISCFKYVHMAEEKAKKGKKTEEQPKKAAPAAPAPAPAAAPAEAEPELVAAITAATVTADTQLVAVITAAVAAESGMSADGFVVRSIRRRSGNKWKKS</sequence>
<dbReference type="PROSITE" id="PS51257">
    <property type="entry name" value="PROKAR_LIPOPROTEIN"/>
    <property type="match status" value="1"/>
</dbReference>
<gene>
    <name evidence="9" type="ORF">H9912_02320</name>
</gene>
<dbReference type="GO" id="GO:0036376">
    <property type="term" value="P:sodium ion export across plasma membrane"/>
    <property type="evidence" value="ECO:0007669"/>
    <property type="project" value="InterPro"/>
</dbReference>
<keyword evidence="8" id="KW-0732">Signal</keyword>
<dbReference type="AlphaFoldDB" id="A0A9D2QYI9"/>
<keyword evidence="5 7" id="KW-0472">Membrane</keyword>
<evidence type="ECO:0000256" key="2">
    <source>
        <dbReference type="ARBA" id="ARBA00022475"/>
    </source>
</evidence>
<evidence type="ECO:0000256" key="1">
    <source>
        <dbReference type="ARBA" id="ARBA00004236"/>
    </source>
</evidence>
<evidence type="ECO:0000313" key="9">
    <source>
        <dbReference type="EMBL" id="HJD30755.1"/>
    </source>
</evidence>
<dbReference type="Pfam" id="PF04277">
    <property type="entry name" value="OAD_gamma"/>
    <property type="match status" value="1"/>
</dbReference>
<dbReference type="Proteomes" id="UP000823851">
    <property type="component" value="Unassembled WGS sequence"/>
</dbReference>
<comment type="caution">
    <text evidence="9">The sequence shown here is derived from an EMBL/GenBank/DDBJ whole genome shotgun (WGS) entry which is preliminary data.</text>
</comment>
<comment type="subcellular location">
    <subcellularLocation>
        <location evidence="1">Cell membrane</location>
    </subcellularLocation>
</comment>
<feature type="signal peptide" evidence="8">
    <location>
        <begin position="1"/>
        <end position="28"/>
    </location>
</feature>
<dbReference type="GO" id="GO:0015081">
    <property type="term" value="F:sodium ion transmembrane transporter activity"/>
    <property type="evidence" value="ECO:0007669"/>
    <property type="project" value="InterPro"/>
</dbReference>
<organism evidence="9 10">
    <name type="scientific">Candidatus Eisenbergiella stercorigallinarum</name>
    <dbReference type="NCBI Taxonomy" id="2838557"/>
    <lineage>
        <taxon>Bacteria</taxon>
        <taxon>Bacillati</taxon>
        <taxon>Bacillota</taxon>
        <taxon>Clostridia</taxon>
        <taxon>Lachnospirales</taxon>
        <taxon>Lachnospiraceae</taxon>
        <taxon>Eisenbergiella</taxon>
    </lineage>
</organism>
<evidence type="ECO:0000256" key="5">
    <source>
        <dbReference type="ARBA" id="ARBA00023136"/>
    </source>
</evidence>
<feature type="compositionally biased region" description="Basic and acidic residues" evidence="6">
    <location>
        <begin position="206"/>
        <end position="215"/>
    </location>
</feature>
<accession>A0A9D2QYI9</accession>
<evidence type="ECO:0000313" key="10">
    <source>
        <dbReference type="Proteomes" id="UP000823851"/>
    </source>
</evidence>
<name>A0A9D2QYI9_9FIRM</name>
<reference evidence="9" key="1">
    <citation type="journal article" date="2021" name="PeerJ">
        <title>Extensive microbial diversity within the chicken gut microbiome revealed by metagenomics and culture.</title>
        <authorList>
            <person name="Gilroy R."/>
            <person name="Ravi A."/>
            <person name="Getino M."/>
            <person name="Pursley I."/>
            <person name="Horton D.L."/>
            <person name="Alikhan N.F."/>
            <person name="Baker D."/>
            <person name="Gharbi K."/>
            <person name="Hall N."/>
            <person name="Watson M."/>
            <person name="Adriaenssens E.M."/>
            <person name="Foster-Nyarko E."/>
            <person name="Jarju S."/>
            <person name="Secka A."/>
            <person name="Antonio M."/>
            <person name="Oren A."/>
            <person name="Chaudhuri R.R."/>
            <person name="La Ragione R."/>
            <person name="Hildebrand F."/>
            <person name="Pallen M.J."/>
        </authorList>
    </citation>
    <scope>NUCLEOTIDE SEQUENCE</scope>
    <source>
        <strain evidence="9">ChiHjej8B7-25341</strain>
    </source>
</reference>
<keyword evidence="2" id="KW-1003">Cell membrane</keyword>